<name>A0A0M0HSY6_9VIBR</name>
<gene>
    <name evidence="1" type="ORF">AKJ31_21570</name>
</gene>
<reference evidence="2" key="1">
    <citation type="submission" date="2015-08" db="EMBL/GenBank/DDBJ databases">
        <title>Vibrio galatheae sp. nov., a novel member of the Vibrionaceae family isolated from the Solomon Islands.</title>
        <authorList>
            <person name="Giubergia S."/>
            <person name="Machado H."/>
            <person name="Mateiu R.V."/>
            <person name="Gram L."/>
        </authorList>
    </citation>
    <scope>NUCLEOTIDE SEQUENCE [LARGE SCALE GENOMIC DNA]</scope>
    <source>
        <strain evidence="2">DSM 19134</strain>
    </source>
</reference>
<protein>
    <submittedName>
        <fullName evidence="1">Uncharacterized protein</fullName>
    </submittedName>
</protein>
<proteinExistence type="predicted"/>
<organism evidence="1 2">
    <name type="scientific">Vibrio hepatarius</name>
    <dbReference type="NCBI Taxonomy" id="171383"/>
    <lineage>
        <taxon>Bacteria</taxon>
        <taxon>Pseudomonadati</taxon>
        <taxon>Pseudomonadota</taxon>
        <taxon>Gammaproteobacteria</taxon>
        <taxon>Vibrionales</taxon>
        <taxon>Vibrionaceae</taxon>
        <taxon>Vibrio</taxon>
        <taxon>Vibrio oreintalis group</taxon>
    </lineage>
</organism>
<dbReference type="Proteomes" id="UP000037530">
    <property type="component" value="Unassembled WGS sequence"/>
</dbReference>
<dbReference type="PATRIC" id="fig|171383.3.peg.4397"/>
<dbReference type="AlphaFoldDB" id="A0A0M0HSY6"/>
<evidence type="ECO:0000313" key="1">
    <source>
        <dbReference type="EMBL" id="KOO05195.1"/>
    </source>
</evidence>
<keyword evidence="2" id="KW-1185">Reference proteome</keyword>
<accession>A0A0M0HSY6</accession>
<comment type="caution">
    <text evidence="1">The sequence shown here is derived from an EMBL/GenBank/DDBJ whole genome shotgun (WGS) entry which is preliminary data.</text>
</comment>
<dbReference type="EMBL" id="LHPI01000037">
    <property type="protein sequence ID" value="KOO05195.1"/>
    <property type="molecule type" value="Genomic_DNA"/>
</dbReference>
<sequence>MTYNMTQASISRTAKILFSFQNTSSRLGAFFPTYGLEVTKTRFASSMEWPWVCWGNAYEEVSSDGSANLTLTQLAKLSELD</sequence>
<evidence type="ECO:0000313" key="2">
    <source>
        <dbReference type="Proteomes" id="UP000037530"/>
    </source>
</evidence>